<dbReference type="SUPFAM" id="SSF52540">
    <property type="entry name" value="P-loop containing nucleoside triphosphate hydrolases"/>
    <property type="match status" value="1"/>
</dbReference>
<dbReference type="EMBL" id="JAOQNS010000007">
    <property type="protein sequence ID" value="MCW2308438.1"/>
    <property type="molecule type" value="Genomic_DNA"/>
</dbReference>
<evidence type="ECO:0000313" key="2">
    <source>
        <dbReference type="Proteomes" id="UP001209755"/>
    </source>
</evidence>
<dbReference type="Proteomes" id="UP001209755">
    <property type="component" value="Unassembled WGS sequence"/>
</dbReference>
<dbReference type="RefSeq" id="WP_264602055.1">
    <property type="nucleotide sequence ID" value="NZ_JAOQNS010000007.1"/>
</dbReference>
<name>A0ABT3HDF2_9HYPH</name>
<evidence type="ECO:0008006" key="3">
    <source>
        <dbReference type="Google" id="ProtNLM"/>
    </source>
</evidence>
<evidence type="ECO:0000313" key="1">
    <source>
        <dbReference type="EMBL" id="MCW2308438.1"/>
    </source>
</evidence>
<dbReference type="Gene3D" id="3.40.50.300">
    <property type="entry name" value="P-loop containing nucleotide triphosphate hydrolases"/>
    <property type="match status" value="1"/>
</dbReference>
<reference evidence="2" key="1">
    <citation type="submission" date="2023-07" db="EMBL/GenBank/DDBJ databases">
        <title>Genome sequencing of Purple Non-Sulfur Bacteria from various extreme environments.</title>
        <authorList>
            <person name="Mayer M."/>
        </authorList>
    </citation>
    <scope>NUCLEOTIDE SEQUENCE [LARGE SCALE GENOMIC DNA]</scope>
    <source>
        <strain evidence="2">DSM 17935</strain>
    </source>
</reference>
<comment type="caution">
    <text evidence="1">The sequence shown here is derived from an EMBL/GenBank/DDBJ whole genome shotgun (WGS) entry which is preliminary data.</text>
</comment>
<sequence length="229" mass="24510">MPEATPFVSRGALTVVFPDILAERAGRETLIVTGSPRGGTSAVAYALRRLDYCLGDRIGSNNHEDLDFLAAFDEASARKRKAALGALIAARNAIYSRWGFKLPKAALHLAEFAGLARDPVGVIIYRNPLAVGRSIVNRGPKFPQGSEGLLKGVVVAAERMRSVSDQLLAARLPAVLIDFDRFRDDARGNLAALMELLALKADAADIDAIAADIAEPGYKKMPGQRESAV</sequence>
<dbReference type="InterPro" id="IPR027417">
    <property type="entry name" value="P-loop_NTPase"/>
</dbReference>
<organism evidence="1 2">
    <name type="scientific">Rhodobium gokarnense</name>
    <dbReference type="NCBI Taxonomy" id="364296"/>
    <lineage>
        <taxon>Bacteria</taxon>
        <taxon>Pseudomonadati</taxon>
        <taxon>Pseudomonadota</taxon>
        <taxon>Alphaproteobacteria</taxon>
        <taxon>Hyphomicrobiales</taxon>
        <taxon>Rhodobiaceae</taxon>
        <taxon>Rhodobium</taxon>
    </lineage>
</organism>
<protein>
    <recommendedName>
        <fullName evidence="3">Sulfotransferase family protein</fullName>
    </recommendedName>
</protein>
<keyword evidence="2" id="KW-1185">Reference proteome</keyword>
<accession>A0ABT3HDF2</accession>
<proteinExistence type="predicted"/>
<gene>
    <name evidence="1" type="ORF">M2319_002780</name>
</gene>